<reference evidence="4 5" key="1">
    <citation type="submission" date="2018-10" db="EMBL/GenBank/DDBJ databases">
        <title>Xanthobacter tagetidis genome sequencing and assembly.</title>
        <authorList>
            <person name="Maclea K.S."/>
            <person name="Goen A.E."/>
            <person name="Fatima S.A."/>
        </authorList>
    </citation>
    <scope>NUCLEOTIDE SEQUENCE [LARGE SCALE GENOMIC DNA]</scope>
    <source>
        <strain evidence="4 5">ATCC 700314</strain>
    </source>
</reference>
<gene>
    <name evidence="4" type="ORF">D9R14_21485</name>
</gene>
<proteinExistence type="predicted"/>
<dbReference type="SMART" id="SM00331">
    <property type="entry name" value="PP2C_SIG"/>
    <property type="match status" value="1"/>
</dbReference>
<dbReference type="CDD" id="cd06225">
    <property type="entry name" value="HAMP"/>
    <property type="match status" value="1"/>
</dbReference>
<evidence type="ECO:0000313" key="5">
    <source>
        <dbReference type="Proteomes" id="UP000269692"/>
    </source>
</evidence>
<dbReference type="SUPFAM" id="SSF81606">
    <property type="entry name" value="PP2C-like"/>
    <property type="match status" value="1"/>
</dbReference>
<dbReference type="InterPro" id="IPR001932">
    <property type="entry name" value="PPM-type_phosphatase-like_dom"/>
</dbReference>
<evidence type="ECO:0000259" key="3">
    <source>
        <dbReference type="PROSITE" id="PS50885"/>
    </source>
</evidence>
<sequence length="683" mass="73731">MLLRTRITLIVAAGFVALMLAMWSASVLRDRVGQAREGELAIAGQSVLWREIIAFQVASLGRVLDRVDASPSFRLTLGFADRAGVGTALKEAGVDVDDDDTYFEVVGTDREVIYSGSGAGTRSVLDAGSLDRALGGEALGGMRQVSARQIVVLATRTVTLAGRGRAVLVLGRNAGLGMERFARGINAETTLVTLRGRVAASTDPALWERADLSFTPRRAFAEQVRVGEKTYAVTGIPIQDLSGSALGALVSFVDATATLEATSLIRSAAIAGAIGLVLLGVIGLNVFLWYSFRPLESAIDVLQALARGDTSVTVDHAGRDEIGRIASAVVALRGNVQALAEARRQRDRVRRRQETLISSELKALADAIDPTDREQVLALLARGAEVAEEDELKRVARVLHDLSRRIVEQHTRLSSMVVELREALVTKTKLAGLQQELEIARQVQLAILPKEFPPDARVAVHGQMTPAREVGGDFFDYFMIDETTLGLVVADVSGKGVPAALFMAISRTLLRSTALFERSPASSIRRLNDLLAAENEQMLFVTLFYGVLDLNTGRLSYVNAGHNLPYHITRSGEVTEVPSTRGMAVAVLEGFVFAEGELQLAPGDTLFLYTDGVTEAFDIDEQPYGEERLETLLKSGASDWSVHDLSERVLASVHVFERGAPQADDITCLTLRYSGGQGPRRAR</sequence>
<dbReference type="EMBL" id="RCTF01000026">
    <property type="protein sequence ID" value="RLP72645.1"/>
    <property type="molecule type" value="Genomic_DNA"/>
</dbReference>
<dbReference type="RefSeq" id="WP_121625497.1">
    <property type="nucleotide sequence ID" value="NZ_JACIIW010000014.1"/>
</dbReference>
<evidence type="ECO:0000313" key="4">
    <source>
        <dbReference type="EMBL" id="RLP72645.1"/>
    </source>
</evidence>
<evidence type="ECO:0000256" key="1">
    <source>
        <dbReference type="ARBA" id="ARBA00022801"/>
    </source>
</evidence>
<dbReference type="Gene3D" id="3.60.40.10">
    <property type="entry name" value="PPM-type phosphatase domain"/>
    <property type="match status" value="1"/>
</dbReference>
<dbReference type="PROSITE" id="PS50885">
    <property type="entry name" value="HAMP"/>
    <property type="match status" value="1"/>
</dbReference>
<dbReference type="SMART" id="SM00304">
    <property type="entry name" value="HAMP"/>
    <property type="match status" value="1"/>
</dbReference>
<dbReference type="GO" id="GO:0016791">
    <property type="term" value="F:phosphatase activity"/>
    <property type="evidence" value="ECO:0007669"/>
    <property type="project" value="TreeGrafter"/>
</dbReference>
<dbReference type="GO" id="GO:0016020">
    <property type="term" value="C:membrane"/>
    <property type="evidence" value="ECO:0007669"/>
    <property type="project" value="InterPro"/>
</dbReference>
<organism evidence="4 5">
    <name type="scientific">Xanthobacter tagetidis</name>
    <dbReference type="NCBI Taxonomy" id="60216"/>
    <lineage>
        <taxon>Bacteria</taxon>
        <taxon>Pseudomonadati</taxon>
        <taxon>Pseudomonadota</taxon>
        <taxon>Alphaproteobacteria</taxon>
        <taxon>Hyphomicrobiales</taxon>
        <taxon>Xanthobacteraceae</taxon>
        <taxon>Xanthobacter</taxon>
    </lineage>
</organism>
<dbReference type="SUPFAM" id="SSF158472">
    <property type="entry name" value="HAMP domain-like"/>
    <property type="match status" value="1"/>
</dbReference>
<keyword evidence="5" id="KW-1185">Reference proteome</keyword>
<accession>A0A3L6ZY67</accession>
<evidence type="ECO:0000256" key="2">
    <source>
        <dbReference type="SAM" id="Phobius"/>
    </source>
</evidence>
<comment type="caution">
    <text evidence="4">The sequence shown here is derived from an EMBL/GenBank/DDBJ whole genome shotgun (WGS) entry which is preliminary data.</text>
</comment>
<dbReference type="InterPro" id="IPR036457">
    <property type="entry name" value="PPM-type-like_dom_sf"/>
</dbReference>
<dbReference type="AlphaFoldDB" id="A0A3L6ZY67"/>
<protein>
    <submittedName>
        <fullName evidence="4">HAMP domain-containing protein</fullName>
    </submittedName>
</protein>
<keyword evidence="2" id="KW-0812">Transmembrane</keyword>
<dbReference type="Pfam" id="PF00672">
    <property type="entry name" value="HAMP"/>
    <property type="match status" value="1"/>
</dbReference>
<keyword evidence="2" id="KW-1133">Transmembrane helix</keyword>
<dbReference type="PANTHER" id="PTHR43156">
    <property type="entry name" value="STAGE II SPORULATION PROTEIN E-RELATED"/>
    <property type="match status" value="1"/>
</dbReference>
<feature type="domain" description="HAMP" evidence="3">
    <location>
        <begin position="289"/>
        <end position="341"/>
    </location>
</feature>
<dbReference type="Pfam" id="PF07228">
    <property type="entry name" value="SpoIIE"/>
    <property type="match status" value="1"/>
</dbReference>
<dbReference type="Gene3D" id="6.10.340.10">
    <property type="match status" value="1"/>
</dbReference>
<dbReference type="OrthoDB" id="9802500at2"/>
<dbReference type="InterPro" id="IPR003660">
    <property type="entry name" value="HAMP_dom"/>
</dbReference>
<name>A0A3L6ZY67_9HYPH</name>
<feature type="transmembrane region" description="Helical" evidence="2">
    <location>
        <begin position="268"/>
        <end position="290"/>
    </location>
</feature>
<keyword evidence="2" id="KW-0472">Membrane</keyword>
<dbReference type="GO" id="GO:0007165">
    <property type="term" value="P:signal transduction"/>
    <property type="evidence" value="ECO:0007669"/>
    <property type="project" value="InterPro"/>
</dbReference>
<dbReference type="InterPro" id="IPR052016">
    <property type="entry name" value="Bact_Sigma-Reg"/>
</dbReference>
<dbReference type="Proteomes" id="UP000269692">
    <property type="component" value="Unassembled WGS sequence"/>
</dbReference>
<keyword evidence="1" id="KW-0378">Hydrolase</keyword>
<dbReference type="PANTHER" id="PTHR43156:SF2">
    <property type="entry name" value="STAGE II SPORULATION PROTEIN E"/>
    <property type="match status" value="1"/>
</dbReference>